<dbReference type="OMA" id="HCENREQ"/>
<dbReference type="EMBL" id="CAJJDM010000074">
    <property type="protein sequence ID" value="CAD8083826.1"/>
    <property type="molecule type" value="Genomic_DNA"/>
</dbReference>
<name>A0A8S1N254_PARPR</name>
<accession>A0A8S1N254</accession>
<sequence>MQYGKKLAEDLSRSKIEIIEDFQRVTESVESLDSFLPQFHCENREQLEVERRVVAYLRSLGIQFKTDPAKKEQDYYEKPKKSAIIFQQTIGESPQIGPMTVIKFGGDQSTTQSDYGSWLNPFKARKQQSFEL</sequence>
<dbReference type="AlphaFoldDB" id="A0A8S1N254"/>
<proteinExistence type="predicted"/>
<evidence type="ECO:0000313" key="1">
    <source>
        <dbReference type="EMBL" id="CAD8083826.1"/>
    </source>
</evidence>
<gene>
    <name evidence="1" type="ORF">PPRIM_AZ9-3.1.T0710015</name>
</gene>
<organism evidence="1 2">
    <name type="scientific">Paramecium primaurelia</name>
    <dbReference type="NCBI Taxonomy" id="5886"/>
    <lineage>
        <taxon>Eukaryota</taxon>
        <taxon>Sar</taxon>
        <taxon>Alveolata</taxon>
        <taxon>Ciliophora</taxon>
        <taxon>Intramacronucleata</taxon>
        <taxon>Oligohymenophorea</taxon>
        <taxon>Peniculida</taxon>
        <taxon>Parameciidae</taxon>
        <taxon>Paramecium</taxon>
    </lineage>
</organism>
<evidence type="ECO:0000313" key="2">
    <source>
        <dbReference type="Proteomes" id="UP000688137"/>
    </source>
</evidence>
<reference evidence="1" key="1">
    <citation type="submission" date="2021-01" db="EMBL/GenBank/DDBJ databases">
        <authorList>
            <consortium name="Genoscope - CEA"/>
            <person name="William W."/>
        </authorList>
    </citation>
    <scope>NUCLEOTIDE SEQUENCE</scope>
</reference>
<protein>
    <submittedName>
        <fullName evidence="1">Uncharacterized protein</fullName>
    </submittedName>
</protein>
<comment type="caution">
    <text evidence="1">The sequence shown here is derived from an EMBL/GenBank/DDBJ whole genome shotgun (WGS) entry which is preliminary data.</text>
</comment>
<dbReference type="Proteomes" id="UP000688137">
    <property type="component" value="Unassembled WGS sequence"/>
</dbReference>
<keyword evidence="2" id="KW-1185">Reference proteome</keyword>